<dbReference type="EMBL" id="CAJVPT010000287">
    <property type="protein sequence ID" value="CAG8442155.1"/>
    <property type="molecule type" value="Genomic_DNA"/>
</dbReference>
<accession>A0ACA9JZP4</accession>
<evidence type="ECO:0000313" key="2">
    <source>
        <dbReference type="Proteomes" id="UP000789525"/>
    </source>
</evidence>
<protein>
    <submittedName>
        <fullName evidence="1">141_t:CDS:1</fullName>
    </submittedName>
</protein>
<keyword evidence="2" id="KW-1185">Reference proteome</keyword>
<organism evidence="1 2">
    <name type="scientific">Acaulospora colombiana</name>
    <dbReference type="NCBI Taxonomy" id="27376"/>
    <lineage>
        <taxon>Eukaryota</taxon>
        <taxon>Fungi</taxon>
        <taxon>Fungi incertae sedis</taxon>
        <taxon>Mucoromycota</taxon>
        <taxon>Glomeromycotina</taxon>
        <taxon>Glomeromycetes</taxon>
        <taxon>Diversisporales</taxon>
        <taxon>Acaulosporaceae</taxon>
        <taxon>Acaulospora</taxon>
    </lineage>
</organism>
<dbReference type="Proteomes" id="UP000789525">
    <property type="component" value="Unassembled WGS sequence"/>
</dbReference>
<comment type="caution">
    <text evidence="1">The sequence shown here is derived from an EMBL/GenBank/DDBJ whole genome shotgun (WGS) entry which is preliminary data.</text>
</comment>
<gene>
    <name evidence="1" type="ORF">ACOLOM_LOCUS300</name>
</gene>
<proteinExistence type="predicted"/>
<sequence>MPFTRLFAHPEKAQKSHDPPVKSVSELLQLEKEKKVIVKPIELFVDSPVVGKGSTVQSPGDAATKFAYYRNEEVQYFDFGPTPNRDKTADIIHTEDSKGNILSVITTTIPGKKNFSPFWDVFNVVVPDSSLITNLKQIRKYPRVFAGVNANCPVVSVNGKPVHFDQEWEKRLSKKGYNKKY</sequence>
<evidence type="ECO:0000313" key="1">
    <source>
        <dbReference type="EMBL" id="CAG8442155.1"/>
    </source>
</evidence>
<name>A0ACA9JZP4_9GLOM</name>
<reference evidence="1" key="1">
    <citation type="submission" date="2021-06" db="EMBL/GenBank/DDBJ databases">
        <authorList>
            <person name="Kallberg Y."/>
            <person name="Tangrot J."/>
            <person name="Rosling A."/>
        </authorList>
    </citation>
    <scope>NUCLEOTIDE SEQUENCE</scope>
    <source>
        <strain evidence="1">CL356</strain>
    </source>
</reference>